<dbReference type="InterPro" id="IPR003399">
    <property type="entry name" value="Mce/MlaD"/>
</dbReference>
<dbReference type="Pfam" id="PF02470">
    <property type="entry name" value="MlaD"/>
    <property type="match status" value="1"/>
</dbReference>
<evidence type="ECO:0000313" key="5">
    <source>
        <dbReference type="Proteomes" id="UP001501237"/>
    </source>
</evidence>
<feature type="domain" description="Mce/MlaD" evidence="2">
    <location>
        <begin position="29"/>
        <end position="101"/>
    </location>
</feature>
<proteinExistence type="predicted"/>
<evidence type="ECO:0000256" key="1">
    <source>
        <dbReference type="SAM" id="SignalP"/>
    </source>
</evidence>
<dbReference type="RefSeq" id="WP_344821698.1">
    <property type="nucleotide sequence ID" value="NZ_BAAAUV010000001.1"/>
</dbReference>
<evidence type="ECO:0000313" key="4">
    <source>
        <dbReference type="EMBL" id="GAA3195309.1"/>
    </source>
</evidence>
<feature type="domain" description="Mammalian cell entry C-terminal" evidence="3">
    <location>
        <begin position="122"/>
        <end position="284"/>
    </location>
</feature>
<feature type="signal peptide" evidence="1">
    <location>
        <begin position="1"/>
        <end position="18"/>
    </location>
</feature>
<feature type="chain" id="PRO_5046180634" description="Phospholipid/cholesterol/gamma-HCH transport system substrate-binding protein" evidence="1">
    <location>
        <begin position="19"/>
        <end position="347"/>
    </location>
</feature>
<evidence type="ECO:0000259" key="2">
    <source>
        <dbReference type="Pfam" id="PF02470"/>
    </source>
</evidence>
<dbReference type="NCBIfam" id="TIGR00996">
    <property type="entry name" value="Mtu_fam_mce"/>
    <property type="match status" value="1"/>
</dbReference>
<keyword evidence="5" id="KW-1185">Reference proteome</keyword>
<dbReference type="EMBL" id="BAAAUV010000001">
    <property type="protein sequence ID" value="GAA3195309.1"/>
    <property type="molecule type" value="Genomic_DNA"/>
</dbReference>
<dbReference type="InterPro" id="IPR052336">
    <property type="entry name" value="MlaD_Phospholipid_Transporter"/>
</dbReference>
<reference evidence="5" key="1">
    <citation type="journal article" date="2019" name="Int. J. Syst. Evol. Microbiol.">
        <title>The Global Catalogue of Microorganisms (GCM) 10K type strain sequencing project: providing services to taxonomists for standard genome sequencing and annotation.</title>
        <authorList>
            <consortium name="The Broad Institute Genomics Platform"/>
            <consortium name="The Broad Institute Genome Sequencing Center for Infectious Disease"/>
            <person name="Wu L."/>
            <person name="Ma J."/>
        </authorList>
    </citation>
    <scope>NUCLEOTIDE SEQUENCE [LARGE SCALE GENOMIC DNA]</scope>
    <source>
        <strain evidence="5">JCM 9377</strain>
    </source>
</reference>
<keyword evidence="1" id="KW-0732">Signal</keyword>
<comment type="caution">
    <text evidence="4">The sequence shown here is derived from an EMBL/GenBank/DDBJ whole genome shotgun (WGS) entry which is preliminary data.</text>
</comment>
<evidence type="ECO:0000259" key="3">
    <source>
        <dbReference type="Pfam" id="PF11887"/>
    </source>
</evidence>
<dbReference type="InterPro" id="IPR005693">
    <property type="entry name" value="Mce"/>
</dbReference>
<dbReference type="Proteomes" id="UP001501237">
    <property type="component" value="Unassembled WGS sequence"/>
</dbReference>
<protein>
    <recommendedName>
        <fullName evidence="6">Phospholipid/cholesterol/gamma-HCH transport system substrate-binding protein</fullName>
    </recommendedName>
</protein>
<gene>
    <name evidence="4" type="ORF">GCM10010468_05480</name>
</gene>
<dbReference type="PANTHER" id="PTHR33371">
    <property type="entry name" value="INTERMEMBRANE PHOSPHOLIPID TRANSPORT SYSTEM BINDING PROTEIN MLAD-RELATED"/>
    <property type="match status" value="1"/>
</dbReference>
<accession>A0ABP6PZ27</accession>
<dbReference type="PANTHER" id="PTHR33371:SF4">
    <property type="entry name" value="INTERMEMBRANE PHOSPHOLIPID TRANSPORT SYSTEM BINDING PROTEIN MLAD"/>
    <property type="match status" value="1"/>
</dbReference>
<organism evidence="4 5">
    <name type="scientific">Actinocorallia longicatena</name>
    <dbReference type="NCBI Taxonomy" id="111803"/>
    <lineage>
        <taxon>Bacteria</taxon>
        <taxon>Bacillati</taxon>
        <taxon>Actinomycetota</taxon>
        <taxon>Actinomycetes</taxon>
        <taxon>Streptosporangiales</taxon>
        <taxon>Thermomonosporaceae</taxon>
        <taxon>Actinocorallia</taxon>
    </lineage>
</organism>
<dbReference type="Pfam" id="PF11887">
    <property type="entry name" value="Mce4_CUP1"/>
    <property type="match status" value="1"/>
</dbReference>
<evidence type="ECO:0008006" key="6">
    <source>
        <dbReference type="Google" id="ProtNLM"/>
    </source>
</evidence>
<name>A0ABP6PZ27_9ACTN</name>
<dbReference type="InterPro" id="IPR024516">
    <property type="entry name" value="Mce_C"/>
</dbReference>
<sequence>MKKLLAVGLIAVSTSACSVQTLGAPKGGFEFTAEFDDVQNLVVGHSVQVSDVRIGTVISIKVDPQFHAHVTMQLSPGRKLPQGVTATIAKTSLLGENYVKIGLPAGANMESGPFMPEHFDIKDTGVQPDLESITEKVGPILAAIGGDDLHTIVDSLATALKDKGPDLNALIRKLRETTDSYAKADDDIDAVIVGLARLGSSLAKSGDQLDRLPGRLELATQRIQADKKELKAAVQSLVHLGESFNSKVHDEHATRMQNLLHKLDRVLKSMVRGRQELKTLTKDLYTGMLAAPSMTYQGEGLMQAWLAGFLPFETNAKHITANGGRGETIPALNDSVRRSLGLQNQED</sequence>
<dbReference type="PROSITE" id="PS51257">
    <property type="entry name" value="PROKAR_LIPOPROTEIN"/>
    <property type="match status" value="1"/>
</dbReference>